<feature type="region of interest" description="Disordered" evidence="2">
    <location>
        <begin position="44"/>
        <end position="93"/>
    </location>
</feature>
<dbReference type="eggNOG" id="COG1716">
    <property type="taxonomic scope" value="Bacteria"/>
</dbReference>
<dbReference type="Pfam" id="PF00498">
    <property type="entry name" value="FHA"/>
    <property type="match status" value="1"/>
</dbReference>
<dbReference type="SMART" id="SM00240">
    <property type="entry name" value="FHA"/>
    <property type="match status" value="1"/>
</dbReference>
<keyword evidence="6" id="KW-1185">Reference proteome</keyword>
<feature type="compositionally biased region" description="Low complexity" evidence="2">
    <location>
        <begin position="61"/>
        <end position="71"/>
    </location>
</feature>
<keyword evidence="1" id="KW-0597">Phosphoprotein</keyword>
<keyword evidence="3" id="KW-1133">Transmembrane helix</keyword>
<dbReference type="SUPFAM" id="SSF49879">
    <property type="entry name" value="SMAD/FHA domain"/>
    <property type="match status" value="1"/>
</dbReference>
<dbReference type="HOGENOM" id="CLU_131367_0_0_11"/>
<dbReference type="AlphaFoldDB" id="E3J3H4"/>
<dbReference type="InterPro" id="IPR050923">
    <property type="entry name" value="Cell_Proc_Reg/RNA_Proc"/>
</dbReference>
<keyword evidence="3" id="KW-0472">Membrane</keyword>
<dbReference type="STRING" id="298654.FraEuI1c_0088"/>
<evidence type="ECO:0000256" key="3">
    <source>
        <dbReference type="SAM" id="Phobius"/>
    </source>
</evidence>
<sequence>MDPSQPNELVLLLVKIGYLALLWTFVLLVVRAIRADLLEPARRRVQRRGTPVRAGGGGGDAVARPRGHQQPAQPPAGLPAPAPPNAPNAYPPSKVVVTKGPLAGTVIPLTGEPITIGRAPDSTLVLDDDFASGRHARLVPHDGRWFVEDLNSTNGTFLEHTKVTTPMPVSLGAPVRIGKTVLELRR</sequence>
<dbReference type="Proteomes" id="UP000002484">
    <property type="component" value="Chromosome"/>
</dbReference>
<keyword evidence="3" id="KW-0812">Transmembrane</keyword>
<organism evidence="5 6">
    <name type="scientific">Pseudofrankia inefficax (strain DSM 45817 / CECT 9037 / DDB 130130 / EuI1c)</name>
    <name type="common">Frankia inefficax</name>
    <dbReference type="NCBI Taxonomy" id="298654"/>
    <lineage>
        <taxon>Bacteria</taxon>
        <taxon>Bacillati</taxon>
        <taxon>Actinomycetota</taxon>
        <taxon>Actinomycetes</taxon>
        <taxon>Frankiales</taxon>
        <taxon>Frankiaceae</taxon>
        <taxon>Pseudofrankia</taxon>
    </lineage>
</organism>
<gene>
    <name evidence="5" type="ordered locus">FraEuI1c_0088</name>
</gene>
<dbReference type="InterPro" id="IPR000253">
    <property type="entry name" value="FHA_dom"/>
</dbReference>
<evidence type="ECO:0000313" key="5">
    <source>
        <dbReference type="EMBL" id="ADP78176.1"/>
    </source>
</evidence>
<evidence type="ECO:0000313" key="6">
    <source>
        <dbReference type="Proteomes" id="UP000002484"/>
    </source>
</evidence>
<evidence type="ECO:0000256" key="1">
    <source>
        <dbReference type="ARBA" id="ARBA00022553"/>
    </source>
</evidence>
<accession>E3J3H4</accession>
<dbReference type="PANTHER" id="PTHR23308">
    <property type="entry name" value="NUCLEAR INHIBITOR OF PROTEIN PHOSPHATASE-1"/>
    <property type="match status" value="1"/>
</dbReference>
<dbReference type="EMBL" id="CP002299">
    <property type="protein sequence ID" value="ADP78176.1"/>
    <property type="molecule type" value="Genomic_DNA"/>
</dbReference>
<evidence type="ECO:0000259" key="4">
    <source>
        <dbReference type="PROSITE" id="PS50006"/>
    </source>
</evidence>
<dbReference type="PROSITE" id="PS50006">
    <property type="entry name" value="FHA_DOMAIN"/>
    <property type="match status" value="1"/>
</dbReference>
<feature type="compositionally biased region" description="Pro residues" evidence="2">
    <location>
        <begin position="72"/>
        <end position="90"/>
    </location>
</feature>
<reference evidence="5 6" key="1">
    <citation type="submission" date="2010-10" db="EMBL/GenBank/DDBJ databases">
        <title>Complete sequence of Frankia sp. EuI1c.</title>
        <authorList>
            <consortium name="US DOE Joint Genome Institute"/>
            <person name="Lucas S."/>
            <person name="Copeland A."/>
            <person name="Lapidus A."/>
            <person name="Cheng J.-F."/>
            <person name="Bruce D."/>
            <person name="Goodwin L."/>
            <person name="Pitluck S."/>
            <person name="Chertkov O."/>
            <person name="Detter J.C."/>
            <person name="Han C."/>
            <person name="Tapia R."/>
            <person name="Land M."/>
            <person name="Hauser L."/>
            <person name="Jeffries C."/>
            <person name="Kyrpides N."/>
            <person name="Ivanova N."/>
            <person name="Mikhailova N."/>
            <person name="Beauchemin N."/>
            <person name="Sen A."/>
            <person name="Sur S.A."/>
            <person name="Gtari M."/>
            <person name="Wall L."/>
            <person name="Tisa L."/>
            <person name="Woyke T."/>
        </authorList>
    </citation>
    <scope>NUCLEOTIDE SEQUENCE [LARGE SCALE GENOMIC DNA]</scope>
    <source>
        <strain evidence="6">DSM 45817 / CECT 9037 / EuI1c</strain>
    </source>
</reference>
<name>E3J3H4_PSEI1</name>
<dbReference type="OrthoDB" id="277520at2"/>
<feature type="domain" description="FHA" evidence="4">
    <location>
        <begin position="114"/>
        <end position="163"/>
    </location>
</feature>
<dbReference type="InterPro" id="IPR008984">
    <property type="entry name" value="SMAD_FHA_dom_sf"/>
</dbReference>
<evidence type="ECO:0000256" key="2">
    <source>
        <dbReference type="SAM" id="MobiDB-lite"/>
    </source>
</evidence>
<dbReference type="KEGG" id="fri:FraEuI1c_0088"/>
<feature type="transmembrane region" description="Helical" evidence="3">
    <location>
        <begin position="12"/>
        <end position="33"/>
    </location>
</feature>
<dbReference type="InParanoid" id="E3J3H4"/>
<dbReference type="RefSeq" id="WP_013421299.1">
    <property type="nucleotide sequence ID" value="NC_014666.1"/>
</dbReference>
<protein>
    <submittedName>
        <fullName evidence="5">FHA domain containing protein</fullName>
    </submittedName>
</protein>
<dbReference type="Gene3D" id="2.60.200.20">
    <property type="match status" value="1"/>
</dbReference>
<proteinExistence type="predicted"/>